<dbReference type="PANTHER" id="PTHR33799">
    <property type="entry name" value="PTS PERMEASE-RELATED-RELATED"/>
    <property type="match status" value="1"/>
</dbReference>
<sequence length="138" mass="15590">MKTKVLLATHGEMARGIQSAISLIVGDVDLDIMCCYTEENFSLEEASKTYLDSIDFENERLIVCTDLVGGSVNNEFFKHKQFYDFILISNVNLGLLIDLLLSGQTLEKEDIQERCKSELLNVHYFDNIGEVAFLDADL</sequence>
<accession>A0A4R7ZHC0</accession>
<reference evidence="3 4" key="1">
    <citation type="submission" date="2019-03" db="EMBL/GenBank/DDBJ databases">
        <title>Genomic Encyclopedia of Type Strains, Phase IV (KMG-IV): sequencing the most valuable type-strain genomes for metagenomic binning, comparative biology and taxonomic classification.</title>
        <authorList>
            <person name="Goeker M."/>
        </authorList>
    </citation>
    <scope>NUCLEOTIDE SEQUENCE [LARGE SCALE GENOMIC DNA]</scope>
    <source>
        <strain evidence="3 4">DSM 28867</strain>
    </source>
</reference>
<dbReference type="PROSITE" id="PS51096">
    <property type="entry name" value="PTS_EIIA_TYPE_4"/>
    <property type="match status" value="1"/>
</dbReference>
<dbReference type="RefSeq" id="WP_166667569.1">
    <property type="nucleotide sequence ID" value="NZ_SODD01000020.1"/>
</dbReference>
<feature type="domain" description="PTS EIIA type-4" evidence="2">
    <location>
        <begin position="2"/>
        <end position="119"/>
    </location>
</feature>
<dbReference type="GO" id="GO:0016020">
    <property type="term" value="C:membrane"/>
    <property type="evidence" value="ECO:0007669"/>
    <property type="project" value="InterPro"/>
</dbReference>
<dbReference type="InterPro" id="IPR004701">
    <property type="entry name" value="PTS_EIIA_man-typ"/>
</dbReference>
<organism evidence="3 4">
    <name type="scientific">Breznakia blatticola</name>
    <dbReference type="NCBI Taxonomy" id="1754012"/>
    <lineage>
        <taxon>Bacteria</taxon>
        <taxon>Bacillati</taxon>
        <taxon>Bacillota</taxon>
        <taxon>Erysipelotrichia</taxon>
        <taxon>Erysipelotrichales</taxon>
        <taxon>Erysipelotrichaceae</taxon>
        <taxon>Breznakia</taxon>
    </lineage>
</organism>
<dbReference type="GO" id="GO:0016740">
    <property type="term" value="F:transferase activity"/>
    <property type="evidence" value="ECO:0007669"/>
    <property type="project" value="UniProtKB-KW"/>
</dbReference>
<evidence type="ECO:0000313" key="3">
    <source>
        <dbReference type="EMBL" id="TDW16742.1"/>
    </source>
</evidence>
<proteinExistence type="predicted"/>
<dbReference type="Gene3D" id="3.40.50.510">
    <property type="entry name" value="Phosphotransferase system, mannose-type IIA component"/>
    <property type="match status" value="1"/>
</dbReference>
<dbReference type="PANTHER" id="PTHR33799:SF1">
    <property type="entry name" value="PTS SYSTEM MANNOSE-SPECIFIC EIIAB COMPONENT-RELATED"/>
    <property type="match status" value="1"/>
</dbReference>
<dbReference type="Proteomes" id="UP000294743">
    <property type="component" value="Unassembled WGS sequence"/>
</dbReference>
<name>A0A4R7ZHC0_9FIRM</name>
<dbReference type="InterPro" id="IPR051471">
    <property type="entry name" value="Bacterial_PTS_sugar_comp"/>
</dbReference>
<evidence type="ECO:0000313" key="4">
    <source>
        <dbReference type="Proteomes" id="UP000294743"/>
    </source>
</evidence>
<dbReference type="InterPro" id="IPR036662">
    <property type="entry name" value="PTS_EIIA_man-typ_sf"/>
</dbReference>
<dbReference type="Pfam" id="PF03610">
    <property type="entry name" value="EIIA-man"/>
    <property type="match status" value="1"/>
</dbReference>
<dbReference type="EMBL" id="SODD01000020">
    <property type="protein sequence ID" value="TDW16742.1"/>
    <property type="molecule type" value="Genomic_DNA"/>
</dbReference>
<protein>
    <submittedName>
        <fullName evidence="3">Fructoselysine and glucoselysine-specific PTS system IIA component</fullName>
    </submittedName>
</protein>
<dbReference type="GO" id="GO:0009401">
    <property type="term" value="P:phosphoenolpyruvate-dependent sugar phosphotransferase system"/>
    <property type="evidence" value="ECO:0007669"/>
    <property type="project" value="InterPro"/>
</dbReference>
<dbReference type="SUPFAM" id="SSF53062">
    <property type="entry name" value="PTS system fructose IIA component-like"/>
    <property type="match status" value="1"/>
</dbReference>
<keyword evidence="1" id="KW-0808">Transferase</keyword>
<comment type="caution">
    <text evidence="3">The sequence shown here is derived from an EMBL/GenBank/DDBJ whole genome shotgun (WGS) entry which is preliminary data.</text>
</comment>
<dbReference type="AlphaFoldDB" id="A0A4R7ZHC0"/>
<evidence type="ECO:0000259" key="2">
    <source>
        <dbReference type="PROSITE" id="PS51096"/>
    </source>
</evidence>
<keyword evidence="4" id="KW-1185">Reference proteome</keyword>
<gene>
    <name evidence="3" type="ORF">EDD63_12023</name>
</gene>
<evidence type="ECO:0000256" key="1">
    <source>
        <dbReference type="ARBA" id="ARBA00022679"/>
    </source>
</evidence>